<feature type="compositionally biased region" description="Low complexity" evidence="1">
    <location>
        <begin position="128"/>
        <end position="147"/>
    </location>
</feature>
<name>A0A0C9U3L0_SPHS4</name>
<dbReference type="AlphaFoldDB" id="A0A0C9U3L0"/>
<feature type="region of interest" description="Disordered" evidence="1">
    <location>
        <begin position="298"/>
        <end position="360"/>
    </location>
</feature>
<reference evidence="2 3" key="1">
    <citation type="submission" date="2014-06" db="EMBL/GenBank/DDBJ databases">
        <title>Evolutionary Origins and Diversification of the Mycorrhizal Mutualists.</title>
        <authorList>
            <consortium name="DOE Joint Genome Institute"/>
            <consortium name="Mycorrhizal Genomics Consortium"/>
            <person name="Kohler A."/>
            <person name="Kuo A."/>
            <person name="Nagy L.G."/>
            <person name="Floudas D."/>
            <person name="Copeland A."/>
            <person name="Barry K.W."/>
            <person name="Cichocki N."/>
            <person name="Veneault-Fourrey C."/>
            <person name="LaButti K."/>
            <person name="Lindquist E.A."/>
            <person name="Lipzen A."/>
            <person name="Lundell T."/>
            <person name="Morin E."/>
            <person name="Murat C."/>
            <person name="Riley R."/>
            <person name="Ohm R."/>
            <person name="Sun H."/>
            <person name="Tunlid A."/>
            <person name="Henrissat B."/>
            <person name="Grigoriev I.V."/>
            <person name="Hibbett D.S."/>
            <person name="Martin F."/>
        </authorList>
    </citation>
    <scope>NUCLEOTIDE SEQUENCE [LARGE SCALE GENOMIC DNA]</scope>
    <source>
        <strain evidence="2 3">SS14</strain>
    </source>
</reference>
<feature type="compositionally biased region" description="Pro residues" evidence="1">
    <location>
        <begin position="230"/>
        <end position="242"/>
    </location>
</feature>
<feature type="compositionally biased region" description="Basic and acidic residues" evidence="1">
    <location>
        <begin position="298"/>
        <end position="311"/>
    </location>
</feature>
<feature type="compositionally biased region" description="Low complexity" evidence="1">
    <location>
        <begin position="170"/>
        <end position="181"/>
    </location>
</feature>
<feature type="region of interest" description="Disordered" evidence="1">
    <location>
        <begin position="118"/>
        <end position="286"/>
    </location>
</feature>
<dbReference type="Proteomes" id="UP000054279">
    <property type="component" value="Unassembled WGS sequence"/>
</dbReference>
<evidence type="ECO:0000313" key="3">
    <source>
        <dbReference type="Proteomes" id="UP000054279"/>
    </source>
</evidence>
<feature type="compositionally biased region" description="Pro residues" evidence="1">
    <location>
        <begin position="118"/>
        <end position="127"/>
    </location>
</feature>
<feature type="compositionally biased region" description="Low complexity" evidence="1">
    <location>
        <begin position="243"/>
        <end position="254"/>
    </location>
</feature>
<feature type="compositionally biased region" description="Basic and acidic residues" evidence="1">
    <location>
        <begin position="277"/>
        <end position="286"/>
    </location>
</feature>
<evidence type="ECO:0000256" key="1">
    <source>
        <dbReference type="SAM" id="MobiDB-lite"/>
    </source>
</evidence>
<gene>
    <name evidence="2" type="ORF">M422DRAFT_33746</name>
</gene>
<dbReference type="HOGENOM" id="CLU_637911_0_0_1"/>
<proteinExistence type="predicted"/>
<protein>
    <submittedName>
        <fullName evidence="2">Uncharacterized protein</fullName>
    </submittedName>
</protein>
<dbReference type="EMBL" id="KN837169">
    <property type="protein sequence ID" value="KIJ37413.1"/>
    <property type="molecule type" value="Genomic_DNA"/>
</dbReference>
<organism evidence="2 3">
    <name type="scientific">Sphaerobolus stellatus (strain SS14)</name>
    <dbReference type="NCBI Taxonomy" id="990650"/>
    <lineage>
        <taxon>Eukaryota</taxon>
        <taxon>Fungi</taxon>
        <taxon>Dikarya</taxon>
        <taxon>Basidiomycota</taxon>
        <taxon>Agaricomycotina</taxon>
        <taxon>Agaricomycetes</taxon>
        <taxon>Phallomycetidae</taxon>
        <taxon>Geastrales</taxon>
        <taxon>Sphaerobolaceae</taxon>
        <taxon>Sphaerobolus</taxon>
    </lineage>
</organism>
<sequence>MCFIDRSLEQVTSTCAMCKVFPPRLGFPCPHKDSMGVCKNRTNHPRHDVLYFRNAELSFFNGCGFCKWVKRNPKLMIGDAIWRNPGWPGCCRPPKPQEYDCIAPTDWYAVSKIHAIPAPTPSPPSPNMPLNRSPTSSPPSRSKSINPASPRTPERGNSGSRDRAATYLASPPSSSSSSGSPVDARRDVFRKSDTAVTRTPIVPSGTLRSPRASPPERAKYPATKTGTLRAPPPPRPANPAPPSTNSSSSGSRSSFTQSGTVTSEGFTDYLSDESEAEVQREAERRAAEAELAALLEKQRLETGREEQEFRAARTQLATVGLQPPSAWSTGKPIPGSKPPTEATNNPASAYGTAGRSAYRSATSTQYLPVYAVRQ</sequence>
<keyword evidence="3" id="KW-1185">Reference proteome</keyword>
<feature type="compositionally biased region" description="Polar residues" evidence="1">
    <location>
        <begin position="255"/>
        <end position="265"/>
    </location>
</feature>
<dbReference type="OrthoDB" id="3217643at2759"/>
<accession>A0A0C9U3L0</accession>
<evidence type="ECO:0000313" key="2">
    <source>
        <dbReference type="EMBL" id="KIJ37413.1"/>
    </source>
</evidence>
<feature type="compositionally biased region" description="Basic and acidic residues" evidence="1">
    <location>
        <begin position="183"/>
        <end position="193"/>
    </location>
</feature>